<feature type="transmembrane region" description="Helical" evidence="3">
    <location>
        <begin position="605"/>
        <end position="631"/>
    </location>
</feature>
<feature type="transmembrane region" description="Helical" evidence="3">
    <location>
        <begin position="501"/>
        <end position="519"/>
    </location>
</feature>
<feature type="transmembrane region" description="Helical" evidence="3">
    <location>
        <begin position="562"/>
        <end position="585"/>
    </location>
</feature>
<feature type="transmembrane region" description="Helical" evidence="3">
    <location>
        <begin position="662"/>
        <end position="689"/>
    </location>
</feature>
<gene>
    <name evidence="4" type="ORF">HPULCUR_004369</name>
</gene>
<dbReference type="Proteomes" id="UP001476247">
    <property type="component" value="Unassembled WGS sequence"/>
</dbReference>
<sequence length="798" mass="89902">MSGSIPSSPVPSNSQVNTSENTRLLNTNTASYNARETNTTKQTVITMSSDEVVTTTGLIHGGGLSITTLQEYEDVIRAGQPTIPTQQLTEKIQDILVFTEIKVNQQERAIQEEKKRKIKDRQQIQYDQYQKYYQEYQQQKQELENQNQQHMQPPEFKQTAPLPYQIENLNKQDSSSSSDSDSDDDSVRFALKRKLTDWSIDHDKKKDADGKKSFRKRDYAVDALKFATSNWKEKHGWATGSNNNSSASLFPVATSPTSPGPNTVTTTTTTTTATPTNHGYQNGNGGATVVQQVKKQAEKHFKPIPSTAESVFEVAKNASVCAVLALLHERRQSSGFSTETDISLQALALSTLTFGLKVQDKSASHVVLYEMLTTKWMNGKSALEWAVENNSDVLLSDARVQLVIEDLWKSGPNWRQDPNHPSNIWLKYPAVNGVLPPKQEEPKNFGWYVICHTFADFMARWASVRYQTLLGFFIMLSYLILHLFTVTNQEYTSDTPFAYEYAYFVFVTFDLLLEYYKLLSQPSTYLRKVSSYVSLLTVSLLASAVIIRVFALVVVYDIEVEAFFLILSYALVILATPLMFFRLFVSASDLCWGLAKVNYILHQCFVNSLWIFGLGLFVLLGFWVALAALQFDDISPITMLRYLVFGALHAPSIGSTISYQNIIGAILLAVYLFLTVIVLGSLLTASFLGTFLDIHGRIDTVKRDWVVSRCLAVAPALGVFIPSVPIDLFFGIINWIVRVVFKRQTCNLWVEKTHQVLWYICYSPIILLVGLYELTVTVLFKWTLVANAFKRKPTTASA</sequence>
<feature type="transmembrane region" description="Helical" evidence="3">
    <location>
        <begin position="531"/>
        <end position="556"/>
    </location>
</feature>
<feature type="compositionally biased region" description="Low complexity" evidence="2">
    <location>
        <begin position="1"/>
        <end position="14"/>
    </location>
</feature>
<reference evidence="4 5" key="1">
    <citation type="submission" date="2024-04" db="EMBL/GenBank/DDBJ databases">
        <title>genome sequences of Mucor flavus KT1a and Helicostylum pulchrum KT1b strains isolation_sourced from the surface of a dry-aged beef.</title>
        <authorList>
            <person name="Toyotome T."/>
            <person name="Hosono M."/>
            <person name="Torimaru M."/>
            <person name="Fukuda K."/>
            <person name="Mikami N."/>
        </authorList>
    </citation>
    <scope>NUCLEOTIDE SEQUENCE [LARGE SCALE GENOMIC DNA]</scope>
    <source>
        <strain evidence="4 5">KT1b</strain>
    </source>
</reference>
<dbReference type="EMBL" id="BAABUJ010000011">
    <property type="protein sequence ID" value="GAA5798960.1"/>
    <property type="molecule type" value="Genomic_DNA"/>
</dbReference>
<evidence type="ECO:0000256" key="2">
    <source>
        <dbReference type="SAM" id="MobiDB-lite"/>
    </source>
</evidence>
<protein>
    <submittedName>
        <fullName evidence="4">Uncharacterized protein</fullName>
    </submittedName>
</protein>
<feature type="transmembrane region" description="Helical" evidence="3">
    <location>
        <begin position="756"/>
        <end position="782"/>
    </location>
</feature>
<feature type="transmembrane region" description="Helical" evidence="3">
    <location>
        <begin position="469"/>
        <end position="489"/>
    </location>
</feature>
<keyword evidence="1" id="KW-0175">Coiled coil</keyword>
<feature type="compositionally biased region" description="Low complexity" evidence="2">
    <location>
        <begin position="254"/>
        <end position="276"/>
    </location>
</feature>
<keyword evidence="5" id="KW-1185">Reference proteome</keyword>
<name>A0ABP9XW02_9FUNG</name>
<feature type="transmembrane region" description="Helical" evidence="3">
    <location>
        <begin position="710"/>
        <end position="736"/>
    </location>
</feature>
<evidence type="ECO:0000256" key="1">
    <source>
        <dbReference type="SAM" id="Coils"/>
    </source>
</evidence>
<comment type="caution">
    <text evidence="4">The sequence shown here is derived from an EMBL/GenBank/DDBJ whole genome shotgun (WGS) entry which is preliminary data.</text>
</comment>
<organism evidence="4 5">
    <name type="scientific">Helicostylum pulchrum</name>
    <dbReference type="NCBI Taxonomy" id="562976"/>
    <lineage>
        <taxon>Eukaryota</taxon>
        <taxon>Fungi</taxon>
        <taxon>Fungi incertae sedis</taxon>
        <taxon>Mucoromycota</taxon>
        <taxon>Mucoromycotina</taxon>
        <taxon>Mucoromycetes</taxon>
        <taxon>Mucorales</taxon>
        <taxon>Mucorineae</taxon>
        <taxon>Mucoraceae</taxon>
        <taxon>Helicostylum</taxon>
    </lineage>
</organism>
<evidence type="ECO:0000256" key="3">
    <source>
        <dbReference type="SAM" id="Phobius"/>
    </source>
</evidence>
<proteinExistence type="predicted"/>
<feature type="coiled-coil region" evidence="1">
    <location>
        <begin position="96"/>
        <end position="153"/>
    </location>
</feature>
<feature type="compositionally biased region" description="Polar residues" evidence="2">
    <location>
        <begin position="239"/>
        <end position="248"/>
    </location>
</feature>
<accession>A0ABP9XW02</accession>
<keyword evidence="3" id="KW-0472">Membrane</keyword>
<feature type="region of interest" description="Disordered" evidence="2">
    <location>
        <begin position="1"/>
        <end position="21"/>
    </location>
</feature>
<evidence type="ECO:0000313" key="4">
    <source>
        <dbReference type="EMBL" id="GAA5798960.1"/>
    </source>
</evidence>
<feature type="transmembrane region" description="Helical" evidence="3">
    <location>
        <begin position="445"/>
        <end position="462"/>
    </location>
</feature>
<evidence type="ECO:0000313" key="5">
    <source>
        <dbReference type="Proteomes" id="UP001476247"/>
    </source>
</evidence>
<keyword evidence="3" id="KW-0812">Transmembrane</keyword>
<feature type="region of interest" description="Disordered" evidence="2">
    <location>
        <begin position="236"/>
        <end position="283"/>
    </location>
</feature>
<keyword evidence="3" id="KW-1133">Transmembrane helix</keyword>